<evidence type="ECO:0000313" key="3">
    <source>
        <dbReference type="Proteomes" id="UP000036168"/>
    </source>
</evidence>
<dbReference type="Proteomes" id="UP001341297">
    <property type="component" value="Unassembled WGS sequence"/>
</dbReference>
<accession>A0A0T6BN77</accession>
<gene>
    <name evidence="1" type="ORF">AB447_204015</name>
    <name evidence="2" type="ORF">P8828_24540</name>
</gene>
<dbReference type="AlphaFoldDB" id="A0A0T6BN77"/>
<protein>
    <submittedName>
        <fullName evidence="1">Uncharacterized protein</fullName>
    </submittedName>
</protein>
<keyword evidence="4" id="KW-1185">Reference proteome</keyword>
<reference evidence="1 3" key="1">
    <citation type="journal article" date="2015" name="Int. J. Syst. Evol. Microbiol.">
        <title>Bacillus glycinifermentans sp. nov., isolated from fermented soybean paste.</title>
        <authorList>
            <person name="Kim S.J."/>
            <person name="Dunlap C.A."/>
            <person name="Kwon S.W."/>
            <person name="Rooney A.P."/>
        </authorList>
    </citation>
    <scope>NUCLEOTIDE SEQUENCE [LARGE SCALE GENOMIC DNA]</scope>
    <source>
        <strain evidence="1 3">GO-13</strain>
    </source>
</reference>
<evidence type="ECO:0000313" key="2">
    <source>
        <dbReference type="EMBL" id="MEC0487918.1"/>
    </source>
</evidence>
<dbReference type="EMBL" id="LECW02000023">
    <property type="protein sequence ID" value="KRT93108.1"/>
    <property type="molecule type" value="Genomic_DNA"/>
</dbReference>
<evidence type="ECO:0000313" key="1">
    <source>
        <dbReference type="EMBL" id="KRT93108.1"/>
    </source>
</evidence>
<dbReference type="Proteomes" id="UP000036168">
    <property type="component" value="Unassembled WGS sequence"/>
</dbReference>
<comment type="caution">
    <text evidence="1">The sequence shown here is derived from an EMBL/GenBank/DDBJ whole genome shotgun (WGS) entry which is preliminary data.</text>
</comment>
<reference evidence="1" key="2">
    <citation type="submission" date="2015-10" db="EMBL/GenBank/DDBJ databases">
        <authorList>
            <person name="Gilbert D.G."/>
        </authorList>
    </citation>
    <scope>NUCLEOTIDE SEQUENCE</scope>
    <source>
        <strain evidence="1">GO-13</strain>
    </source>
</reference>
<dbReference type="EMBL" id="JARRTL010000047">
    <property type="protein sequence ID" value="MEC0487918.1"/>
    <property type="molecule type" value="Genomic_DNA"/>
</dbReference>
<organism evidence="1 3">
    <name type="scientific">Bacillus glycinifermentans</name>
    <dbReference type="NCBI Taxonomy" id="1664069"/>
    <lineage>
        <taxon>Bacteria</taxon>
        <taxon>Bacillati</taxon>
        <taxon>Bacillota</taxon>
        <taxon>Bacilli</taxon>
        <taxon>Bacillales</taxon>
        <taxon>Bacillaceae</taxon>
        <taxon>Bacillus</taxon>
    </lineage>
</organism>
<sequence length="74" mass="8851">MITIRIMLNFHLKSGYREWRKDYQRKKLRRNSVSKASLPTFNIKKEKGYRLNIEDETEKAVDFYGGVNFHNRGG</sequence>
<name>A0A0T6BN77_9BACI</name>
<evidence type="ECO:0000313" key="4">
    <source>
        <dbReference type="Proteomes" id="UP001341297"/>
    </source>
</evidence>
<proteinExistence type="predicted"/>
<dbReference type="RefSeq" id="WP_057957632.1">
    <property type="nucleotide sequence ID" value="NZ_JARRTL010000047.1"/>
</dbReference>
<reference evidence="2 4" key="3">
    <citation type="submission" date="2023-03" db="EMBL/GenBank/DDBJ databases">
        <title>Agriculturally important microbes genome sequencing.</title>
        <authorList>
            <person name="Dunlap C."/>
        </authorList>
    </citation>
    <scope>NUCLEOTIDE SEQUENCE [LARGE SCALE GENOMIC DNA]</scope>
    <source>
        <strain evidence="2 4">CBP-3203</strain>
    </source>
</reference>